<dbReference type="GO" id="GO:0071944">
    <property type="term" value="C:cell periphery"/>
    <property type="evidence" value="ECO:0007669"/>
    <property type="project" value="UniProtKB-ARBA"/>
</dbReference>
<dbReference type="PRINTS" id="PR00391">
    <property type="entry name" value="PITRANSFER"/>
</dbReference>
<protein>
    <submittedName>
        <fullName evidence="3">Putative Phosphatidylinositol transfer protein 1</fullName>
    </submittedName>
</protein>
<evidence type="ECO:0000259" key="2">
    <source>
        <dbReference type="Pfam" id="PF02121"/>
    </source>
</evidence>
<evidence type="ECO:0000256" key="1">
    <source>
        <dbReference type="SAM" id="MobiDB-lite"/>
    </source>
</evidence>
<accession>A0A5J4WD76</accession>
<dbReference type="GO" id="GO:0008526">
    <property type="term" value="F:phosphatidylinositol transfer activity"/>
    <property type="evidence" value="ECO:0007669"/>
    <property type="project" value="UniProtKB-ARBA"/>
</dbReference>
<dbReference type="PANTHER" id="PTHR10658:SF11">
    <property type="entry name" value="VIBRATOR, ISOFORM B"/>
    <property type="match status" value="1"/>
</dbReference>
<dbReference type="EMBL" id="SNRW01002589">
    <property type="protein sequence ID" value="KAA6392299.1"/>
    <property type="molecule type" value="Genomic_DNA"/>
</dbReference>
<dbReference type="Pfam" id="PF02121">
    <property type="entry name" value="IP_trans"/>
    <property type="match status" value="1"/>
</dbReference>
<evidence type="ECO:0000313" key="4">
    <source>
        <dbReference type="Proteomes" id="UP000324800"/>
    </source>
</evidence>
<feature type="region of interest" description="Disordered" evidence="1">
    <location>
        <begin position="261"/>
        <end position="347"/>
    </location>
</feature>
<name>A0A5J4WD76_9EUKA</name>
<reference evidence="3 4" key="1">
    <citation type="submission" date="2019-03" db="EMBL/GenBank/DDBJ databases">
        <title>Single cell metagenomics reveals metabolic interactions within the superorganism composed of flagellate Streblomastix strix and complex community of Bacteroidetes bacteria on its surface.</title>
        <authorList>
            <person name="Treitli S.C."/>
            <person name="Kolisko M."/>
            <person name="Husnik F."/>
            <person name="Keeling P."/>
            <person name="Hampl V."/>
        </authorList>
    </citation>
    <scope>NUCLEOTIDE SEQUENCE [LARGE SCALE GENOMIC DNA]</scope>
    <source>
        <strain evidence="3">ST1C</strain>
    </source>
</reference>
<dbReference type="SUPFAM" id="SSF55961">
    <property type="entry name" value="Bet v1-like"/>
    <property type="match status" value="1"/>
</dbReference>
<sequence length="347" mass="40184">MRITEYIISAPLFIEEFRIGQRYMVAKASRENSGGGEGVELIKHEIYEKDGQKGLYTLKRLHIASRVPAIIRKILPKDALILEEEAWNLFPNFKTVYKNLWLKDKFTLILESTHIDGISKEQNPLKMNEAELKIRKVDVVDIAEPKKKSKEYKCNEDVTVFHSEKTGRGPLKLKWVETAEADGLPVTTAHKAAKMEFKVFGFQTIVEKFGVNVCRGVCQNAIRQQFCWIDEYFGWSMDDIQKYELNEAEETKKIIAEGPLAIDPNDFDENMNAETPPSVPQDTKQINEVKSEVKEETKEAKTEDTKEEVKTDEKKEDKEEESQEETKQEEKQEEKKEENENEQTQNE</sequence>
<dbReference type="InterPro" id="IPR001666">
    <property type="entry name" value="PI_transfer"/>
</dbReference>
<dbReference type="PANTHER" id="PTHR10658">
    <property type="entry name" value="PHOSPHATIDYLINOSITOL TRANSFER PROTEIN"/>
    <property type="match status" value="1"/>
</dbReference>
<dbReference type="Proteomes" id="UP000324800">
    <property type="component" value="Unassembled WGS sequence"/>
</dbReference>
<dbReference type="Gene3D" id="3.30.530.20">
    <property type="match status" value="1"/>
</dbReference>
<dbReference type="GO" id="GO:0005737">
    <property type="term" value="C:cytoplasm"/>
    <property type="evidence" value="ECO:0007669"/>
    <property type="project" value="UniProtKB-ARBA"/>
</dbReference>
<dbReference type="OrthoDB" id="18453at2759"/>
<dbReference type="AlphaFoldDB" id="A0A5J4WD76"/>
<dbReference type="InterPro" id="IPR023393">
    <property type="entry name" value="START-like_dom_sf"/>
</dbReference>
<organism evidence="3 4">
    <name type="scientific">Streblomastix strix</name>
    <dbReference type="NCBI Taxonomy" id="222440"/>
    <lineage>
        <taxon>Eukaryota</taxon>
        <taxon>Metamonada</taxon>
        <taxon>Preaxostyla</taxon>
        <taxon>Oxymonadida</taxon>
        <taxon>Streblomastigidae</taxon>
        <taxon>Streblomastix</taxon>
    </lineage>
</organism>
<feature type="compositionally biased region" description="Basic and acidic residues" evidence="1">
    <location>
        <begin position="285"/>
        <end position="317"/>
    </location>
</feature>
<dbReference type="InterPro" id="IPR055261">
    <property type="entry name" value="PI_transfer_N"/>
</dbReference>
<feature type="compositionally biased region" description="Polar residues" evidence="1">
    <location>
        <begin position="272"/>
        <end position="284"/>
    </location>
</feature>
<comment type="caution">
    <text evidence="3">The sequence shown here is derived from an EMBL/GenBank/DDBJ whole genome shotgun (WGS) entry which is preliminary data.</text>
</comment>
<dbReference type="FunFam" id="3.30.530.20:FF:000028">
    <property type="entry name" value="Phosphatidylinositol transfer protein 5"/>
    <property type="match status" value="1"/>
</dbReference>
<feature type="compositionally biased region" description="Basic and acidic residues" evidence="1">
    <location>
        <begin position="324"/>
        <end position="338"/>
    </location>
</feature>
<gene>
    <name evidence="3" type="ORF">EZS28_012172</name>
</gene>
<feature type="domain" description="Phosphatidylinositol transfer protein N-terminal" evidence="2">
    <location>
        <begin position="1"/>
        <end position="245"/>
    </location>
</feature>
<evidence type="ECO:0000313" key="3">
    <source>
        <dbReference type="EMBL" id="KAA6392299.1"/>
    </source>
</evidence>
<proteinExistence type="predicted"/>